<reference evidence="1" key="1">
    <citation type="submission" date="2021-06" db="EMBL/GenBank/DDBJ databases">
        <authorList>
            <person name="Kallberg Y."/>
            <person name="Tangrot J."/>
            <person name="Rosling A."/>
        </authorList>
    </citation>
    <scope>NUCLEOTIDE SEQUENCE</scope>
    <source>
        <strain evidence="1">IN212</strain>
    </source>
</reference>
<dbReference type="Proteomes" id="UP000789396">
    <property type="component" value="Unassembled WGS sequence"/>
</dbReference>
<dbReference type="AlphaFoldDB" id="A0A9N9JNT8"/>
<accession>A0A9N9JNT8</accession>
<evidence type="ECO:0000313" key="2">
    <source>
        <dbReference type="Proteomes" id="UP000789396"/>
    </source>
</evidence>
<dbReference type="OrthoDB" id="2420776at2759"/>
<name>A0A9N9JNT8_9GLOM</name>
<comment type="caution">
    <text evidence="1">The sequence shown here is derived from an EMBL/GenBank/DDBJ whole genome shotgun (WGS) entry which is preliminary data.</text>
</comment>
<organism evidence="1 2">
    <name type="scientific">Racocetra fulgida</name>
    <dbReference type="NCBI Taxonomy" id="60492"/>
    <lineage>
        <taxon>Eukaryota</taxon>
        <taxon>Fungi</taxon>
        <taxon>Fungi incertae sedis</taxon>
        <taxon>Mucoromycota</taxon>
        <taxon>Glomeromycotina</taxon>
        <taxon>Glomeromycetes</taxon>
        <taxon>Diversisporales</taxon>
        <taxon>Gigasporaceae</taxon>
        <taxon>Racocetra</taxon>
    </lineage>
</organism>
<feature type="non-terminal residue" evidence="1">
    <location>
        <position position="54"/>
    </location>
</feature>
<keyword evidence="2" id="KW-1185">Reference proteome</keyword>
<sequence length="54" mass="6778">QTPRTEERQKLLQSFLHNRLIKFTPQPINRELSKYIQRDQKKFDKIFYKISYYT</sequence>
<proteinExistence type="predicted"/>
<evidence type="ECO:0000313" key="1">
    <source>
        <dbReference type="EMBL" id="CAG8787748.1"/>
    </source>
</evidence>
<dbReference type="EMBL" id="CAJVPZ010058218">
    <property type="protein sequence ID" value="CAG8787748.1"/>
    <property type="molecule type" value="Genomic_DNA"/>
</dbReference>
<gene>
    <name evidence="1" type="ORF">RFULGI_LOCUS16423</name>
</gene>
<protein>
    <submittedName>
        <fullName evidence="1">14325_t:CDS:1</fullName>
    </submittedName>
</protein>